<protein>
    <recommendedName>
        <fullName evidence="6">ABA 8-hydroxylase</fullName>
    </recommendedName>
</protein>
<dbReference type="SUPFAM" id="SSF48264">
    <property type="entry name" value="Cytochrome P450"/>
    <property type="match status" value="1"/>
</dbReference>
<comment type="caution">
    <text evidence="4">The sequence shown here is derived from an EMBL/GenBank/DDBJ whole genome shotgun (WGS) entry which is preliminary data.</text>
</comment>
<dbReference type="PANTHER" id="PTHR24286">
    <property type="entry name" value="CYTOCHROME P450 26"/>
    <property type="match status" value="1"/>
</dbReference>
<evidence type="ECO:0008006" key="6">
    <source>
        <dbReference type="Google" id="ProtNLM"/>
    </source>
</evidence>
<feature type="chain" id="PRO_5019377266" description="ABA 8-hydroxylase" evidence="3">
    <location>
        <begin position="18"/>
        <end position="432"/>
    </location>
</feature>
<keyword evidence="2" id="KW-0408">Iron</keyword>
<dbReference type="PANTHER" id="PTHR24286:SF376">
    <property type="entry name" value="ABSCISIC ACID 8'-HYDROXYLASE 4"/>
    <property type="match status" value="1"/>
</dbReference>
<name>A0A426ZNX6_ENSVE</name>
<evidence type="ECO:0000256" key="2">
    <source>
        <dbReference type="ARBA" id="ARBA00023004"/>
    </source>
</evidence>
<dbReference type="Gene3D" id="1.10.630.10">
    <property type="entry name" value="Cytochrome P450"/>
    <property type="match status" value="1"/>
</dbReference>
<organism evidence="4 5">
    <name type="scientific">Ensete ventricosum</name>
    <name type="common">Abyssinian banana</name>
    <name type="synonym">Musa ensete</name>
    <dbReference type="NCBI Taxonomy" id="4639"/>
    <lineage>
        <taxon>Eukaryota</taxon>
        <taxon>Viridiplantae</taxon>
        <taxon>Streptophyta</taxon>
        <taxon>Embryophyta</taxon>
        <taxon>Tracheophyta</taxon>
        <taxon>Spermatophyta</taxon>
        <taxon>Magnoliopsida</taxon>
        <taxon>Liliopsida</taxon>
        <taxon>Zingiberales</taxon>
        <taxon>Musaceae</taxon>
        <taxon>Ensete</taxon>
    </lineage>
</organism>
<dbReference type="GO" id="GO:0020037">
    <property type="term" value="F:heme binding"/>
    <property type="evidence" value="ECO:0007669"/>
    <property type="project" value="InterPro"/>
</dbReference>
<dbReference type="GO" id="GO:0016125">
    <property type="term" value="P:sterol metabolic process"/>
    <property type="evidence" value="ECO:0007669"/>
    <property type="project" value="TreeGrafter"/>
</dbReference>
<dbReference type="InterPro" id="IPR036396">
    <property type="entry name" value="Cyt_P450_sf"/>
</dbReference>
<dbReference type="EMBL" id="AMZH03005745">
    <property type="protein sequence ID" value="RRT65635.1"/>
    <property type="molecule type" value="Genomic_DNA"/>
</dbReference>
<evidence type="ECO:0000313" key="5">
    <source>
        <dbReference type="Proteomes" id="UP000287651"/>
    </source>
</evidence>
<gene>
    <name evidence="4" type="ORF">B296_00007525</name>
</gene>
<keyword evidence="1" id="KW-0479">Metal-binding</keyword>
<evidence type="ECO:0000256" key="3">
    <source>
        <dbReference type="SAM" id="SignalP"/>
    </source>
</evidence>
<feature type="signal peptide" evidence="3">
    <location>
        <begin position="1"/>
        <end position="17"/>
    </location>
</feature>
<reference evidence="4 5" key="1">
    <citation type="journal article" date="2014" name="Agronomy (Basel)">
        <title>A Draft Genome Sequence for Ensete ventricosum, the Drought-Tolerant Tree Against Hunger.</title>
        <authorList>
            <person name="Harrison J."/>
            <person name="Moore K.A."/>
            <person name="Paszkiewicz K."/>
            <person name="Jones T."/>
            <person name="Grant M."/>
            <person name="Ambacheew D."/>
            <person name="Muzemil S."/>
            <person name="Studholme D.J."/>
        </authorList>
    </citation>
    <scope>NUCLEOTIDE SEQUENCE [LARGE SCALE GENOMIC DNA]</scope>
</reference>
<sequence length="432" mass="49126">MEMAFGVLCAFLLLVLSTSLFLRRRKRRPEDKYKVPPGSMGWPYVGETLQLYSEDPSVFFATRQKRFRCVRGSLYGEIFKTHVLGCPCVILASPEAARFVLVTQAHLFKPTYPRSKERMIGPWALFFHHGSYHMRLRKLVQGLLSPNALHGLVPDIERVLSFDVGVLTIFGDRLEERHKVELKKNYSIVDKGYNSFPMYLPGTPYHKAVVVSKDPSRIILAGSSLAFYLHHLHPNHVCTQARKRLHGVLSEIMNERRKEGVRENDLLGCLIDSKDESGEHLNDDQIADNIIGVLFAAQHTTASVMTWVLKFLHDEPKLLESVRVILESLRMASVISFTFREAVADVEYKGRKAHFVLLWDAGGRLWDTKVRSSTARSMCQNTAFLPGCGESLRRPRSREIDVAHCKQIQIARSFYIGPKRQLPLKRAGEAAV</sequence>
<accession>A0A426ZNX6</accession>
<dbReference type="Pfam" id="PF00067">
    <property type="entry name" value="p450"/>
    <property type="match status" value="2"/>
</dbReference>
<keyword evidence="3" id="KW-0732">Signal</keyword>
<proteinExistence type="predicted"/>
<dbReference type="AlphaFoldDB" id="A0A426ZNX6"/>
<evidence type="ECO:0000256" key="1">
    <source>
        <dbReference type="ARBA" id="ARBA00022723"/>
    </source>
</evidence>
<evidence type="ECO:0000313" key="4">
    <source>
        <dbReference type="EMBL" id="RRT65635.1"/>
    </source>
</evidence>
<dbReference type="GO" id="GO:0010295">
    <property type="term" value="F:(+)-abscisic acid 8'-hydroxylase activity"/>
    <property type="evidence" value="ECO:0007669"/>
    <property type="project" value="TreeGrafter"/>
</dbReference>
<dbReference type="Proteomes" id="UP000287651">
    <property type="component" value="Unassembled WGS sequence"/>
</dbReference>
<dbReference type="GO" id="GO:0005506">
    <property type="term" value="F:iron ion binding"/>
    <property type="evidence" value="ECO:0007669"/>
    <property type="project" value="InterPro"/>
</dbReference>
<dbReference type="InterPro" id="IPR001128">
    <property type="entry name" value="Cyt_P450"/>
</dbReference>